<keyword evidence="3" id="KW-1185">Reference proteome</keyword>
<keyword evidence="1" id="KW-0472">Membrane</keyword>
<evidence type="ECO:0000313" key="2">
    <source>
        <dbReference type="EMBL" id="GAP37293.1"/>
    </source>
</evidence>
<dbReference type="Proteomes" id="UP000037660">
    <property type="component" value="Unassembled WGS sequence"/>
</dbReference>
<evidence type="ECO:0000313" key="3">
    <source>
        <dbReference type="Proteomes" id="UP000037660"/>
    </source>
</evidence>
<dbReference type="RefSeq" id="WP_054021242.1">
    <property type="nucleotide sequence ID" value="NZ_BBYR01000045.1"/>
</dbReference>
<dbReference type="EMBL" id="BBYR01000045">
    <property type="protein sequence ID" value="GAP37293.1"/>
    <property type="molecule type" value="Genomic_DNA"/>
</dbReference>
<reference evidence="3" key="1">
    <citation type="submission" date="2015-07" db="EMBL/GenBank/DDBJ databases">
        <title>Discovery of a poly(ethylene terephthalate assimilation.</title>
        <authorList>
            <person name="Yoshida S."/>
            <person name="Hiraga K."/>
            <person name="Takehana T."/>
            <person name="Taniguchi I."/>
            <person name="Yamaji H."/>
            <person name="Maeda Y."/>
            <person name="Toyohara K."/>
            <person name="Miyamoto K."/>
            <person name="Kimura Y."/>
            <person name="Oda K."/>
        </authorList>
    </citation>
    <scope>NUCLEOTIDE SEQUENCE [LARGE SCALE GENOMIC DNA]</scope>
    <source>
        <strain evidence="3">NBRC 110686 / TISTR 2288 / 201-F6</strain>
    </source>
</reference>
<dbReference type="OrthoDB" id="8537043at2"/>
<proteinExistence type="predicted"/>
<gene>
    <name evidence="2" type="ORF">ISF6_3148</name>
</gene>
<feature type="transmembrane region" description="Helical" evidence="1">
    <location>
        <begin position="171"/>
        <end position="193"/>
    </location>
</feature>
<dbReference type="STRING" id="1547922.ISF6_3148"/>
<feature type="transmembrane region" description="Helical" evidence="1">
    <location>
        <begin position="67"/>
        <end position="84"/>
    </location>
</feature>
<feature type="transmembrane region" description="Helical" evidence="1">
    <location>
        <begin position="146"/>
        <end position="165"/>
    </location>
</feature>
<feature type="transmembrane region" description="Helical" evidence="1">
    <location>
        <begin position="42"/>
        <end position="60"/>
    </location>
</feature>
<reference evidence="2 3" key="2">
    <citation type="journal article" date="2016" name="Science">
        <title>A bacterium that degrades and assimilates poly(ethylene terephthalate).</title>
        <authorList>
            <person name="Yoshida S."/>
            <person name="Hiraga K."/>
            <person name="Takehana T."/>
            <person name="Taniguchi I."/>
            <person name="Yamaji H."/>
            <person name="Maeda Y."/>
            <person name="Toyohara K."/>
            <person name="Miyamoto K."/>
            <person name="Kimura Y."/>
            <person name="Oda K."/>
        </authorList>
    </citation>
    <scope>NUCLEOTIDE SEQUENCE [LARGE SCALE GENOMIC DNA]</scope>
    <source>
        <strain evidence="3">NBRC 110686 / TISTR 2288 / 201-F6</strain>
    </source>
</reference>
<comment type="caution">
    <text evidence="2">The sequence shown here is derived from an EMBL/GenBank/DDBJ whole genome shotgun (WGS) entry which is preliminary data.</text>
</comment>
<protein>
    <recommendedName>
        <fullName evidence="4">Transmembrane protein</fullName>
    </recommendedName>
</protein>
<evidence type="ECO:0000256" key="1">
    <source>
        <dbReference type="SAM" id="Phobius"/>
    </source>
</evidence>
<accession>A0A0K8P3S1</accession>
<feature type="transmembrane region" description="Helical" evidence="1">
    <location>
        <begin position="16"/>
        <end position="36"/>
    </location>
</feature>
<name>A0A0K8P3S1_PISS1</name>
<organism evidence="2 3">
    <name type="scientific">Piscinibacter sakaiensis</name>
    <name type="common">Ideonella sakaiensis</name>
    <dbReference type="NCBI Taxonomy" id="1547922"/>
    <lineage>
        <taxon>Bacteria</taxon>
        <taxon>Pseudomonadati</taxon>
        <taxon>Pseudomonadota</taxon>
        <taxon>Betaproteobacteria</taxon>
        <taxon>Burkholderiales</taxon>
        <taxon>Sphaerotilaceae</taxon>
        <taxon>Piscinibacter</taxon>
    </lineage>
</organism>
<keyword evidence="1" id="KW-0812">Transmembrane</keyword>
<keyword evidence="1" id="KW-1133">Transmembrane helix</keyword>
<sequence length="223" mass="23530">MAGANGVEGRRAERRILLGIGGVLAYAALSHALMLHAADRPWAAAALLAPGVLAGAGWALAQGRRGLLLGCTLVLAGLVAWSLAGSQASVQHLYLAQHAGIHVALGAVFGASLRIGATPMITGFARRVHRAGLSPAMAAYTRRLTAVWAGYFFAMAALSVALFAAAPWSAWSLFANLLTPASVALLFLGEHLLRYRLHPEFERAHWRDALRASWRPAAGEDGR</sequence>
<feature type="transmembrane region" description="Helical" evidence="1">
    <location>
        <begin position="104"/>
        <end position="125"/>
    </location>
</feature>
<evidence type="ECO:0008006" key="4">
    <source>
        <dbReference type="Google" id="ProtNLM"/>
    </source>
</evidence>
<dbReference type="AlphaFoldDB" id="A0A0K8P3S1"/>